<evidence type="ECO:0008006" key="2">
    <source>
        <dbReference type="Google" id="ProtNLM"/>
    </source>
</evidence>
<accession>A0A486DJC7</accession>
<organism evidence="1">
    <name type="scientific">Klebsiella pneumoniae</name>
    <dbReference type="NCBI Taxonomy" id="573"/>
    <lineage>
        <taxon>Bacteria</taxon>
        <taxon>Pseudomonadati</taxon>
        <taxon>Pseudomonadota</taxon>
        <taxon>Gammaproteobacteria</taxon>
        <taxon>Enterobacterales</taxon>
        <taxon>Enterobacteriaceae</taxon>
        <taxon>Klebsiella/Raoultella group</taxon>
        <taxon>Klebsiella</taxon>
        <taxon>Klebsiella pneumoniae complex</taxon>
    </lineage>
</organism>
<dbReference type="EMBL" id="CAAHCZ010000001">
    <property type="protein sequence ID" value="VGL97029.1"/>
    <property type="molecule type" value="Genomic_DNA"/>
</dbReference>
<dbReference type="Gene3D" id="1.10.10.60">
    <property type="entry name" value="Homeodomain-like"/>
    <property type="match status" value="1"/>
</dbReference>
<gene>
    <name evidence="1" type="ORF">SAMEA4873656_01519</name>
</gene>
<evidence type="ECO:0000313" key="1">
    <source>
        <dbReference type="EMBL" id="VGL97029.1"/>
    </source>
</evidence>
<proteinExistence type="predicted"/>
<name>A0A486DJC7_KLEPN</name>
<reference evidence="1" key="1">
    <citation type="submission" date="2019-03" db="EMBL/GenBank/DDBJ databases">
        <authorList>
            <consortium name="Pathogen Informatics"/>
        </authorList>
    </citation>
    <scope>NUCLEOTIDE SEQUENCE</scope>
    <source>
        <strain evidence="1">5012STDY7626466</strain>
    </source>
</reference>
<dbReference type="AlphaFoldDB" id="A0A486DJC7"/>
<sequence length="325" mass="36833">MRLTTEQKAEIARLKRSGVGYRTIANKMGLKPSTVSSFCQRSGLFADNPAHKVLFTIPEARFSNVPALTKALPPQKVITGHKQTDAYLWVLEVIKLNEPAHLDAAEAALEKLTISPKDVEKRYRDWMVANGADILQTAFGTFFMDDPQHYLKLARENIRKASEVRAVFGSYEAAMEPVEAELLISRSAFLVDEDFGLTREEVADGSISGIERYLELDDARKDAHHGFTDVLPSPHTLSDVAREFDYWTWLYWIRDAAGRELGHQYSEGLSQEVYDREDWLDTQLATISPIHQQEAIDVLKWLLKSDRHEGRDEVDAILMNLVTKG</sequence>
<dbReference type="RefSeq" id="WP_130983215.1">
    <property type="nucleotide sequence ID" value="NZ_BIHX01000002.1"/>
</dbReference>
<protein>
    <recommendedName>
        <fullName evidence="2">Helix-turn-helix domain-containing protein</fullName>
    </recommendedName>
</protein>